<dbReference type="Proteomes" id="UP000789803">
    <property type="component" value="Unassembled WGS sequence"/>
</dbReference>
<comment type="caution">
    <text evidence="12">The sequence shown here is derived from an EMBL/GenBank/DDBJ whole genome shotgun (WGS) entry which is preliminary data.</text>
</comment>
<comment type="cofactor">
    <cofactor evidence="1">
        <name>Zn(2+)</name>
        <dbReference type="ChEBI" id="CHEBI:29105"/>
    </cofactor>
</comment>
<dbReference type="Gene3D" id="3.30.830.10">
    <property type="entry name" value="Metalloenzyme, LuxS/M16 peptidase-like"/>
    <property type="match status" value="4"/>
</dbReference>
<evidence type="ECO:0000256" key="6">
    <source>
        <dbReference type="ARBA" id="ARBA00022833"/>
    </source>
</evidence>
<dbReference type="PANTHER" id="PTHR43690">
    <property type="entry name" value="NARDILYSIN"/>
    <property type="match status" value="1"/>
</dbReference>
<keyword evidence="7" id="KW-0482">Metalloprotease</keyword>
<dbReference type="Pfam" id="PF05193">
    <property type="entry name" value="Peptidase_M16_C"/>
    <property type="match status" value="2"/>
</dbReference>
<dbReference type="InterPro" id="IPR050626">
    <property type="entry name" value="Peptidase_M16"/>
</dbReference>
<dbReference type="Pfam" id="PF00675">
    <property type="entry name" value="Peptidase_M16"/>
    <property type="match status" value="1"/>
</dbReference>
<evidence type="ECO:0000256" key="9">
    <source>
        <dbReference type="SAM" id="SignalP"/>
    </source>
</evidence>
<evidence type="ECO:0000256" key="1">
    <source>
        <dbReference type="ARBA" id="ARBA00001947"/>
    </source>
</evidence>
<dbReference type="InterPro" id="IPR011765">
    <property type="entry name" value="Pept_M16_N"/>
</dbReference>
<keyword evidence="4" id="KW-0479">Metal-binding</keyword>
<evidence type="ECO:0008006" key="14">
    <source>
        <dbReference type="Google" id="ProtNLM"/>
    </source>
</evidence>
<gene>
    <name evidence="12" type="ORF">LMG7974_00591</name>
</gene>
<comment type="similarity">
    <text evidence="2 8">Belongs to the peptidase M16 family.</text>
</comment>
<keyword evidence="3" id="KW-0645">Protease</keyword>
<keyword evidence="6" id="KW-0862">Zinc</keyword>
<dbReference type="InterPro" id="IPR007863">
    <property type="entry name" value="Peptidase_M16_C"/>
</dbReference>
<dbReference type="InterPro" id="IPR011249">
    <property type="entry name" value="Metalloenz_LuxS/M16"/>
</dbReference>
<keyword evidence="9" id="KW-0732">Signal</keyword>
<dbReference type="SUPFAM" id="SSF63411">
    <property type="entry name" value="LuxS/MPP-like metallohydrolase"/>
    <property type="match status" value="4"/>
</dbReference>
<evidence type="ECO:0000256" key="7">
    <source>
        <dbReference type="ARBA" id="ARBA00023049"/>
    </source>
</evidence>
<feature type="domain" description="Peptidase M16 N-terminal" evidence="10">
    <location>
        <begin position="38"/>
        <end position="159"/>
    </location>
</feature>
<accession>A0ABM8Q4F4</accession>
<keyword evidence="13" id="KW-1185">Reference proteome</keyword>
<feature type="domain" description="Peptidase M16 C-terminal" evidence="11">
    <location>
        <begin position="194"/>
        <end position="372"/>
    </location>
</feature>
<proteinExistence type="inferred from homology"/>
<feature type="signal peptide" evidence="9">
    <location>
        <begin position="1"/>
        <end position="18"/>
    </location>
</feature>
<evidence type="ECO:0000256" key="3">
    <source>
        <dbReference type="ARBA" id="ARBA00022670"/>
    </source>
</evidence>
<organism evidence="12 13">
    <name type="scientific">Campylobacter majalis</name>
    <dbReference type="NCBI Taxonomy" id="2790656"/>
    <lineage>
        <taxon>Bacteria</taxon>
        <taxon>Pseudomonadati</taxon>
        <taxon>Campylobacterota</taxon>
        <taxon>Epsilonproteobacteria</taxon>
        <taxon>Campylobacterales</taxon>
        <taxon>Campylobacteraceae</taxon>
        <taxon>Campylobacter</taxon>
    </lineage>
</organism>
<protein>
    <recommendedName>
        <fullName evidence="14">Insulinase family protein</fullName>
    </recommendedName>
</protein>
<dbReference type="InterPro" id="IPR001431">
    <property type="entry name" value="Pept_M16_Zn_BS"/>
</dbReference>
<evidence type="ECO:0000313" key="12">
    <source>
        <dbReference type="EMBL" id="CAD7287711.1"/>
    </source>
</evidence>
<evidence type="ECO:0000259" key="11">
    <source>
        <dbReference type="Pfam" id="PF05193"/>
    </source>
</evidence>
<reference evidence="12 13" key="1">
    <citation type="submission" date="2020-11" db="EMBL/GenBank/DDBJ databases">
        <authorList>
            <person name="Peeters C."/>
        </authorList>
    </citation>
    <scope>NUCLEOTIDE SEQUENCE [LARGE SCALE GENOMIC DNA]</scope>
    <source>
        <strain evidence="12 13">LMG 7974</strain>
    </source>
</reference>
<evidence type="ECO:0000256" key="5">
    <source>
        <dbReference type="ARBA" id="ARBA00022801"/>
    </source>
</evidence>
<evidence type="ECO:0000256" key="4">
    <source>
        <dbReference type="ARBA" id="ARBA00022723"/>
    </source>
</evidence>
<name>A0ABM8Q4F4_9BACT</name>
<evidence type="ECO:0000313" key="13">
    <source>
        <dbReference type="Proteomes" id="UP000789803"/>
    </source>
</evidence>
<dbReference type="EMBL" id="CAJHOF010000004">
    <property type="protein sequence ID" value="CAD7287711.1"/>
    <property type="molecule type" value="Genomic_DNA"/>
</dbReference>
<dbReference type="RefSeq" id="WP_229932411.1">
    <property type="nucleotide sequence ID" value="NZ_CAJHOF010000004.1"/>
</dbReference>
<keyword evidence="5" id="KW-0378">Hydrolase</keyword>
<feature type="chain" id="PRO_5046065335" description="Insulinase family protein" evidence="9">
    <location>
        <begin position="19"/>
        <end position="912"/>
    </location>
</feature>
<evidence type="ECO:0000259" key="10">
    <source>
        <dbReference type="Pfam" id="PF00675"/>
    </source>
</evidence>
<sequence>MKKIILLIAICVSAFALRQDQNMTHGVLENGLEYFIKQNTKPKGMGHFYLIVNAGSTDELPNERGLAHFVEHMAFNGSRDFDKNELIKTLEGLGVRFGADLNAQTGYDRTSYNLEIKINDENLKSVFMVFNNWIDGVSFDENELEKERGVIMAEERQRNTPQRRLFVMQAQNLYKDSIYDNKMPIGDMDIIRNVDVDTIKGFYDRTYQPRNMKFVAVGDFDEKKIQAMVKQYFSSAKNTNDYQSPDKTIPIQKGFSLYNYDTNETATNSVNVVYIDKYEPRTNQAVAKKILLNSYISSLIRAYYEKRTNDAKTLTSVGFSRPTVVNQMTFYTFSSSVVNDDFNRSISEIQGIIKGVKEHGFSQDDFENAKKTFLSSIKARYKNSKDKKSKNLAEAIVATLESKSTILSDEDLYELSKKQLNEITLDDVKAEFERIINLDANQVSIMSAKGIKISEDEYKNIAKNAVAFNTNESGKKLPKTLVSEDIKPKKIVKKEYIKEQDINVYTLPNGAKVVTKELNATKNNILFQAISRGGVSTLDIPRTGVYATNLSNQSGAGEFDNYDISRILSGKVVSYEKRIEQLSQGYFGSSSTDDFVYLLHAINLEFNSPRLDENVLSRMKIRAIDGLKKSKELPEYKYNKELVKFIYNDHPRMKEVTQDDINALEISTLRKIVDEKFTNAANYTFFIVGDFKSENIEPLIEKYIATLPSKAGGENFKDDGVRTLNGVHEFSREYQTSKRSDVVINFKNENAKYSKTDNLKIRALNAVLKAMLRENIREEKGQTYGFGTNIMLNKHPYEHASASISFTCSPDAKDEIISEIKRIIKTLKEQGSTEIHIDNFKQASLVQLPKSLISSEFWMRNLISHFIYENDLFDKKWYEDTLKSITNDDIKALANKYLNEKDLIITSNDFKQ</sequence>
<dbReference type="PROSITE" id="PS00143">
    <property type="entry name" value="INSULINASE"/>
    <property type="match status" value="1"/>
</dbReference>
<evidence type="ECO:0000256" key="2">
    <source>
        <dbReference type="ARBA" id="ARBA00007261"/>
    </source>
</evidence>
<evidence type="ECO:0000256" key="8">
    <source>
        <dbReference type="RuleBase" id="RU004447"/>
    </source>
</evidence>
<dbReference type="PANTHER" id="PTHR43690:SF17">
    <property type="entry name" value="PROTEIN YHJJ"/>
    <property type="match status" value="1"/>
</dbReference>
<feature type="domain" description="Peptidase M16 C-terminal" evidence="11">
    <location>
        <begin position="675"/>
        <end position="842"/>
    </location>
</feature>